<keyword evidence="3" id="KW-1185">Reference proteome</keyword>
<name>A0AAW1Q2S7_9CHLO</name>
<dbReference type="InterPro" id="IPR003497">
    <property type="entry name" value="BRO_N_domain"/>
</dbReference>
<accession>A0AAW1Q2S7</accession>
<dbReference type="SMART" id="SM01040">
    <property type="entry name" value="Bro-N"/>
    <property type="match status" value="1"/>
</dbReference>
<dbReference type="PROSITE" id="PS51750">
    <property type="entry name" value="BRO_N"/>
    <property type="match status" value="1"/>
</dbReference>
<reference evidence="2 3" key="1">
    <citation type="journal article" date="2024" name="Nat. Commun.">
        <title>Phylogenomics reveals the evolutionary origins of lichenization in chlorophyte algae.</title>
        <authorList>
            <person name="Puginier C."/>
            <person name="Libourel C."/>
            <person name="Otte J."/>
            <person name="Skaloud P."/>
            <person name="Haon M."/>
            <person name="Grisel S."/>
            <person name="Petersen M."/>
            <person name="Berrin J.G."/>
            <person name="Delaux P.M."/>
            <person name="Dal Grande F."/>
            <person name="Keller J."/>
        </authorList>
    </citation>
    <scope>NUCLEOTIDE SEQUENCE [LARGE SCALE GENOMIC DNA]</scope>
    <source>
        <strain evidence="2 3">SAG 2145</strain>
    </source>
</reference>
<proteinExistence type="predicted"/>
<sequence>MDTRIIRADKSTIPIVLVGENNDPWFRANDVAEALGYTQPAVSVGKVLKKRCIKRFNDLLPDILSSEESMRSYDKRSFWMNEPGVYRMVGQSTLPAADAFQDWVYDHVLPTIRKTGSYTVQKPAEHAAATPWQQSRVDGIELCKLKNAGLHALLQHVAADPRDADRLYAVVGCAVNRAVLDTDMTKKELFRAKRLPGHMSVPDFLDFDGTLSRQYVERAFQAFLETHASRLRAQPLRDTVTELEELGGRMRAAAASTGHYAGLADRMMTPEEARRRKQELERGRRTGTIAPGAAVGLLKGTGGVVKKRPRQSLLTIAVRG</sequence>
<evidence type="ECO:0000313" key="2">
    <source>
        <dbReference type="EMBL" id="KAK9816096.1"/>
    </source>
</evidence>
<dbReference type="AlphaFoldDB" id="A0AAW1Q2S7"/>
<evidence type="ECO:0000313" key="3">
    <source>
        <dbReference type="Proteomes" id="UP001438707"/>
    </source>
</evidence>
<dbReference type="PANTHER" id="PTHR36180">
    <property type="entry name" value="DNA-BINDING PROTEIN-RELATED-RELATED"/>
    <property type="match status" value="1"/>
</dbReference>
<comment type="caution">
    <text evidence="2">The sequence shown here is derived from an EMBL/GenBank/DDBJ whole genome shotgun (WGS) entry which is preliminary data.</text>
</comment>
<evidence type="ECO:0000259" key="1">
    <source>
        <dbReference type="PROSITE" id="PS51750"/>
    </source>
</evidence>
<dbReference type="EMBL" id="JALJOS010000091">
    <property type="protein sequence ID" value="KAK9816096.1"/>
    <property type="molecule type" value="Genomic_DNA"/>
</dbReference>
<dbReference type="Pfam" id="PF02498">
    <property type="entry name" value="Bro-N"/>
    <property type="match status" value="1"/>
</dbReference>
<organism evidence="2 3">
    <name type="scientific">Apatococcus lobatus</name>
    <dbReference type="NCBI Taxonomy" id="904363"/>
    <lineage>
        <taxon>Eukaryota</taxon>
        <taxon>Viridiplantae</taxon>
        <taxon>Chlorophyta</taxon>
        <taxon>core chlorophytes</taxon>
        <taxon>Trebouxiophyceae</taxon>
        <taxon>Chlorellales</taxon>
        <taxon>Chlorellaceae</taxon>
        <taxon>Apatococcus</taxon>
    </lineage>
</organism>
<feature type="domain" description="Bro-N" evidence="1">
    <location>
        <begin position="1"/>
        <end position="116"/>
    </location>
</feature>
<dbReference type="Proteomes" id="UP001438707">
    <property type="component" value="Unassembled WGS sequence"/>
</dbReference>
<dbReference type="PANTHER" id="PTHR36180:SF2">
    <property type="entry name" value="BRO FAMILY PROTEIN"/>
    <property type="match status" value="1"/>
</dbReference>
<protein>
    <recommendedName>
        <fullName evidence="1">Bro-N domain-containing protein</fullName>
    </recommendedName>
</protein>
<gene>
    <name evidence="2" type="ORF">WJX74_002321</name>
</gene>